<dbReference type="EMBL" id="JBHFFA010000002">
    <property type="protein sequence ID" value="KAL2644797.1"/>
    <property type="molecule type" value="Genomic_DNA"/>
</dbReference>
<evidence type="ECO:0000256" key="6">
    <source>
        <dbReference type="PIRSR" id="PIRSR005604-2"/>
    </source>
</evidence>
<comment type="function">
    <text evidence="8">Catalyzes xyloglucan endohydrolysis (XEH) and/or endotransglycosylation (XET). Cleaves and religates xyloglucan polymers, an essential constituent of the primary cell wall, and thereby participates in cell wall construction of growing tissues.</text>
</comment>
<dbReference type="PANTHER" id="PTHR31062">
    <property type="entry name" value="XYLOGLUCAN ENDOTRANSGLUCOSYLASE/HYDROLASE PROTEIN 8-RELATED"/>
    <property type="match status" value="1"/>
</dbReference>
<dbReference type="InterPro" id="IPR000757">
    <property type="entry name" value="Beta-glucanase-like"/>
</dbReference>
<evidence type="ECO:0000256" key="3">
    <source>
        <dbReference type="ARBA" id="ARBA00023157"/>
    </source>
</evidence>
<keyword evidence="8" id="KW-0052">Apoplast</keyword>
<feature type="signal peptide" evidence="8">
    <location>
        <begin position="1"/>
        <end position="23"/>
    </location>
</feature>
<comment type="similarity">
    <text evidence="8">Belongs to the glycosyl hydrolase 16 family.</text>
</comment>
<dbReference type="Pfam" id="PF00722">
    <property type="entry name" value="Glyco_hydro_16"/>
    <property type="match status" value="1"/>
</dbReference>
<dbReference type="GO" id="GO:0048046">
    <property type="term" value="C:apoplast"/>
    <property type="evidence" value="ECO:0007669"/>
    <property type="project" value="UniProtKB-SubCell"/>
</dbReference>
<keyword evidence="8" id="KW-0134">Cell wall</keyword>
<comment type="caution">
    <text evidence="10">The sequence shown here is derived from an EMBL/GenBank/DDBJ whole genome shotgun (WGS) entry which is preliminary data.</text>
</comment>
<dbReference type="PRINTS" id="PR00737">
    <property type="entry name" value="GLHYDRLASE16"/>
</dbReference>
<feature type="glycosylation site" description="N-linked (GlcNAc...) asparagine" evidence="6">
    <location>
        <position position="110"/>
    </location>
</feature>
<dbReference type="Proteomes" id="UP001605036">
    <property type="component" value="Unassembled WGS sequence"/>
</dbReference>
<dbReference type="AlphaFoldDB" id="A0ABD1ZDT9"/>
<evidence type="ECO:0000256" key="1">
    <source>
        <dbReference type="ARBA" id="ARBA00022679"/>
    </source>
</evidence>
<dbReference type="SUPFAM" id="SSF49899">
    <property type="entry name" value="Concanavalin A-like lectins/glucanases"/>
    <property type="match status" value="1"/>
</dbReference>
<evidence type="ECO:0000259" key="9">
    <source>
        <dbReference type="PROSITE" id="PS51762"/>
    </source>
</evidence>
<feature type="active site" description="Nucleophile" evidence="5">
    <location>
        <position position="106"/>
    </location>
</feature>
<evidence type="ECO:0000313" key="10">
    <source>
        <dbReference type="EMBL" id="KAL2644797.1"/>
    </source>
</evidence>
<keyword evidence="1 8" id="KW-0808">Transferase</keyword>
<evidence type="ECO:0000256" key="7">
    <source>
        <dbReference type="PIRSR" id="PIRSR608264-1"/>
    </source>
</evidence>
<keyword evidence="2 8" id="KW-0378">Hydrolase</keyword>
<dbReference type="Pfam" id="PF06955">
    <property type="entry name" value="XET_C"/>
    <property type="match status" value="1"/>
</dbReference>
<evidence type="ECO:0000256" key="2">
    <source>
        <dbReference type="ARBA" id="ARBA00022801"/>
    </source>
</evidence>
<keyword evidence="8" id="KW-0961">Cell wall biogenesis/degradation</keyword>
<evidence type="ECO:0000256" key="4">
    <source>
        <dbReference type="ARBA" id="ARBA00023295"/>
    </source>
</evidence>
<reference evidence="10 11" key="1">
    <citation type="submission" date="2024-09" db="EMBL/GenBank/DDBJ databases">
        <title>Chromosome-scale assembly of Riccia fluitans.</title>
        <authorList>
            <person name="Paukszto L."/>
            <person name="Sawicki J."/>
            <person name="Karawczyk K."/>
            <person name="Piernik-Szablinska J."/>
            <person name="Szczecinska M."/>
            <person name="Mazdziarz M."/>
        </authorList>
    </citation>
    <scope>NUCLEOTIDE SEQUENCE [LARGE SCALE GENOMIC DNA]</scope>
    <source>
        <strain evidence="10">Rf_01</strain>
        <tissue evidence="10">Aerial parts of the thallus</tissue>
    </source>
</reference>
<keyword evidence="3" id="KW-1015">Disulfide bond</keyword>
<dbReference type="InterPro" id="IPR044791">
    <property type="entry name" value="Beta-glucanase/XTH"/>
</dbReference>
<dbReference type="GO" id="GO:0016798">
    <property type="term" value="F:hydrolase activity, acting on glycosyl bonds"/>
    <property type="evidence" value="ECO:0007669"/>
    <property type="project" value="UniProtKB-KW"/>
</dbReference>
<keyword evidence="4 8" id="KW-0326">Glycosidase</keyword>
<dbReference type="PROSITE" id="PS51762">
    <property type="entry name" value="GH16_2"/>
    <property type="match status" value="1"/>
</dbReference>
<gene>
    <name evidence="10" type="ORF">R1flu_012384</name>
</gene>
<evidence type="ECO:0000256" key="5">
    <source>
        <dbReference type="PIRSR" id="PIRSR005604-1"/>
    </source>
</evidence>
<sequence length="294" mass="33741">MGKMNVLLLVVCFSAFFISAAQASSFWDDFYLFFGQNVAKFPGPKVGQTVTLGMTNVTGSGFRSYSPYLFGRFSMKIKVMKGNSAGTVTAFHMASTSKNWCELDYEFLGNVSGQPYSLQTNVFVEGQGNREQRINLWFDPSKAYHEYGWLWNQNQVLFLVDNIVVRVFKNQKGLPYLDYQPMYIYGSLWNGESWATRGGRDKINWAYQPFQASYTAFNVHNSCKVKNALSLTQIHTCYKKASLSTYGQGINLILTNKQIFELRRIRSKYLTYDYCTDKARFAGRVPPECRKNWP</sequence>
<name>A0ABD1ZDT9_9MARC</name>
<evidence type="ECO:0000313" key="11">
    <source>
        <dbReference type="Proteomes" id="UP001605036"/>
    </source>
</evidence>
<dbReference type="PIRSF" id="PIRSF005604">
    <property type="entry name" value="XET"/>
    <property type="match status" value="1"/>
</dbReference>
<keyword evidence="8" id="KW-0964">Secreted</keyword>
<dbReference type="InterPro" id="IPR010713">
    <property type="entry name" value="XET_C"/>
</dbReference>
<feature type="domain" description="GH16" evidence="9">
    <location>
        <begin position="11"/>
        <end position="214"/>
    </location>
</feature>
<dbReference type="InterPro" id="IPR016455">
    <property type="entry name" value="XTH"/>
</dbReference>
<dbReference type="EC" id="2.4.1.207" evidence="8"/>
<keyword evidence="11" id="KW-1185">Reference proteome</keyword>
<organism evidence="10 11">
    <name type="scientific">Riccia fluitans</name>
    <dbReference type="NCBI Taxonomy" id="41844"/>
    <lineage>
        <taxon>Eukaryota</taxon>
        <taxon>Viridiplantae</taxon>
        <taxon>Streptophyta</taxon>
        <taxon>Embryophyta</taxon>
        <taxon>Marchantiophyta</taxon>
        <taxon>Marchantiopsida</taxon>
        <taxon>Marchantiidae</taxon>
        <taxon>Marchantiales</taxon>
        <taxon>Ricciaceae</taxon>
        <taxon>Riccia</taxon>
    </lineage>
</organism>
<dbReference type="InterPro" id="IPR008264">
    <property type="entry name" value="Beta_glucanase"/>
</dbReference>
<comment type="subcellular location">
    <subcellularLocation>
        <location evidence="8">Secreted</location>
        <location evidence="8">Cell wall</location>
    </subcellularLocation>
    <subcellularLocation>
        <location evidence="8">Secreted</location>
        <location evidence="8">Extracellular space</location>
        <location evidence="8">Apoplast</location>
    </subcellularLocation>
</comment>
<dbReference type="GO" id="GO:0071555">
    <property type="term" value="P:cell wall organization"/>
    <property type="evidence" value="ECO:0007669"/>
    <property type="project" value="UniProtKB-KW"/>
</dbReference>
<feature type="chain" id="PRO_5044525139" description="Xyloglucan endotransglucosylase/hydrolase" evidence="8">
    <location>
        <begin position="24"/>
        <end position="294"/>
    </location>
</feature>
<evidence type="ECO:0000256" key="8">
    <source>
        <dbReference type="RuleBase" id="RU361120"/>
    </source>
</evidence>
<dbReference type="InterPro" id="IPR013320">
    <property type="entry name" value="ConA-like_dom_sf"/>
</dbReference>
<accession>A0ABD1ZDT9</accession>
<comment type="PTM">
    <text evidence="8">Contains at least one intrachain disulfide bond essential for its enzymatic activity.</text>
</comment>
<feature type="active site" description="Nucleophile" evidence="5">
    <location>
        <position position="102"/>
    </location>
</feature>
<protein>
    <recommendedName>
        <fullName evidence="8">Xyloglucan endotransglucosylase/hydrolase</fullName>
        <ecNumber evidence="8">2.4.1.207</ecNumber>
    </recommendedName>
</protein>
<proteinExistence type="inferred from homology"/>
<dbReference type="Gene3D" id="2.60.120.200">
    <property type="match status" value="1"/>
</dbReference>
<feature type="active site" description="Proton donor" evidence="7">
    <location>
        <position position="106"/>
    </location>
</feature>
<dbReference type="GO" id="GO:0016762">
    <property type="term" value="F:xyloglucan:xyloglucosyl transferase activity"/>
    <property type="evidence" value="ECO:0007669"/>
    <property type="project" value="UniProtKB-EC"/>
</dbReference>
<keyword evidence="8" id="KW-0732">Signal</keyword>